<gene>
    <name evidence="1" type="ORF">TBIB3V08_LOCUS10935</name>
</gene>
<dbReference type="EMBL" id="OD570286">
    <property type="protein sequence ID" value="CAD7448652.1"/>
    <property type="molecule type" value="Genomic_DNA"/>
</dbReference>
<organism evidence="1">
    <name type="scientific">Timema bartmani</name>
    <dbReference type="NCBI Taxonomy" id="61472"/>
    <lineage>
        <taxon>Eukaryota</taxon>
        <taxon>Metazoa</taxon>
        <taxon>Ecdysozoa</taxon>
        <taxon>Arthropoda</taxon>
        <taxon>Hexapoda</taxon>
        <taxon>Insecta</taxon>
        <taxon>Pterygota</taxon>
        <taxon>Neoptera</taxon>
        <taxon>Polyneoptera</taxon>
        <taxon>Phasmatodea</taxon>
        <taxon>Timematodea</taxon>
        <taxon>Timematoidea</taxon>
        <taxon>Timematidae</taxon>
        <taxon>Timema</taxon>
    </lineage>
</organism>
<name>A0A7R9I5Y0_9NEOP</name>
<proteinExistence type="predicted"/>
<reference evidence="1" key="1">
    <citation type="submission" date="2020-11" db="EMBL/GenBank/DDBJ databases">
        <authorList>
            <person name="Tran Van P."/>
        </authorList>
    </citation>
    <scope>NUCLEOTIDE SEQUENCE</scope>
</reference>
<sequence length="150" mass="16726">MGIVPLSRKIPRYQPGIEPGTSRSVARGSYHYTTRLPTTPQSSVCVAMAAMLNHGLSSYLETLVKWRVNIGGNPSHQEDWHGRPRWWRCLMAESINHRKVREGVWTEPHFGHHARPGSATFPRLDVAEPWAPLAPAGLKPEDSLGASTEK</sequence>
<protein>
    <submittedName>
        <fullName evidence="1">Uncharacterized protein</fullName>
    </submittedName>
</protein>
<evidence type="ECO:0000313" key="1">
    <source>
        <dbReference type="EMBL" id="CAD7448652.1"/>
    </source>
</evidence>
<accession>A0A7R9I5Y0</accession>
<dbReference type="AlphaFoldDB" id="A0A7R9I5Y0"/>